<dbReference type="GeneTree" id="ENSGT01050000247411"/>
<name>A0A3Q4I2R9_NEOBR</name>
<evidence type="ECO:0000256" key="1">
    <source>
        <dbReference type="ARBA" id="ARBA00004141"/>
    </source>
</evidence>
<reference evidence="6" key="2">
    <citation type="submission" date="2025-09" db="UniProtKB">
        <authorList>
            <consortium name="Ensembl"/>
        </authorList>
    </citation>
    <scope>IDENTIFICATION</scope>
</reference>
<organism evidence="6 7">
    <name type="scientific">Neolamprologus brichardi</name>
    <name type="common">Fairy cichlid</name>
    <name type="synonym">Lamprologus brichardi</name>
    <dbReference type="NCBI Taxonomy" id="32507"/>
    <lineage>
        <taxon>Eukaryota</taxon>
        <taxon>Metazoa</taxon>
        <taxon>Chordata</taxon>
        <taxon>Craniata</taxon>
        <taxon>Vertebrata</taxon>
        <taxon>Euteleostomi</taxon>
        <taxon>Actinopterygii</taxon>
        <taxon>Neopterygii</taxon>
        <taxon>Teleostei</taxon>
        <taxon>Neoteleostei</taxon>
        <taxon>Acanthomorphata</taxon>
        <taxon>Ovalentaria</taxon>
        <taxon>Cichlomorphae</taxon>
        <taxon>Cichliformes</taxon>
        <taxon>Cichlidae</taxon>
        <taxon>African cichlids</taxon>
        <taxon>Pseudocrenilabrinae</taxon>
        <taxon>Lamprologini</taxon>
        <taxon>Neolamprologus</taxon>
    </lineage>
</organism>
<keyword evidence="3" id="KW-1133">Transmembrane helix</keyword>
<evidence type="ECO:0000313" key="6">
    <source>
        <dbReference type="Ensembl" id="ENSNBRP00000029041.1"/>
    </source>
</evidence>
<proteinExistence type="predicted"/>
<accession>A0A3Q4I2R9</accession>
<evidence type="ECO:0000313" key="7">
    <source>
        <dbReference type="Proteomes" id="UP000261580"/>
    </source>
</evidence>
<dbReference type="AlphaFoldDB" id="A0A3Q4I2R9"/>
<dbReference type="PANTHER" id="PTHR11009">
    <property type="entry name" value="DER1-LIKE PROTEIN, DERLIN"/>
    <property type="match status" value="1"/>
</dbReference>
<feature type="region of interest" description="Disordered" evidence="5">
    <location>
        <begin position="137"/>
        <end position="170"/>
    </location>
</feature>
<reference evidence="6" key="1">
    <citation type="submission" date="2025-08" db="UniProtKB">
        <authorList>
            <consortium name="Ensembl"/>
        </authorList>
    </citation>
    <scope>IDENTIFICATION</scope>
</reference>
<comment type="subcellular location">
    <subcellularLocation>
        <location evidence="1">Membrane</location>
        <topology evidence="1">Multi-pass membrane protein</topology>
    </subcellularLocation>
</comment>
<keyword evidence="7" id="KW-1185">Reference proteome</keyword>
<dbReference type="GO" id="GO:0016020">
    <property type="term" value="C:membrane"/>
    <property type="evidence" value="ECO:0007669"/>
    <property type="project" value="UniProtKB-SubCell"/>
</dbReference>
<evidence type="ECO:0000256" key="4">
    <source>
        <dbReference type="ARBA" id="ARBA00023136"/>
    </source>
</evidence>
<protein>
    <submittedName>
        <fullName evidence="6">Uncharacterized protein</fullName>
    </submittedName>
</protein>
<dbReference type="Proteomes" id="UP000261580">
    <property type="component" value="Unassembled WGS sequence"/>
</dbReference>
<keyword evidence="4" id="KW-0472">Membrane</keyword>
<evidence type="ECO:0000256" key="3">
    <source>
        <dbReference type="ARBA" id="ARBA00022989"/>
    </source>
</evidence>
<evidence type="ECO:0000256" key="2">
    <source>
        <dbReference type="ARBA" id="ARBA00022692"/>
    </source>
</evidence>
<evidence type="ECO:0000256" key="5">
    <source>
        <dbReference type="SAM" id="MobiDB-lite"/>
    </source>
</evidence>
<dbReference type="STRING" id="32507.ENSNBRP00000029041"/>
<sequence length="208" mass="22600">SEMTGRCTQLEIITLQLYFNPDSKKLSGMATNNQLPVFWSGWFQLPVPCFCTDTVECWRRALSGGGLCLHVCLRMFASTSLAQPSAPFLPWVLMLSGVAVAHVYFFLEDVFPNQPGGGRWLKTPSTIKMLFDTPEEDASYNPARGGRTHLSGGDAQQPKSSQETGGKPLLFPEQPWDGPIGFINVRGGANAHSYASCGCLGSGASQMF</sequence>
<keyword evidence="2" id="KW-0812">Transmembrane</keyword>
<dbReference type="Ensembl" id="ENSNBRT00000029797.1">
    <property type="protein sequence ID" value="ENSNBRP00000029041.1"/>
    <property type="gene ID" value="ENSNBRG00000022116.1"/>
</dbReference>